<organism evidence="12 13">
    <name type="scientific">Syncephalis pseudoplumigaleata</name>
    <dbReference type="NCBI Taxonomy" id="1712513"/>
    <lineage>
        <taxon>Eukaryota</taxon>
        <taxon>Fungi</taxon>
        <taxon>Fungi incertae sedis</taxon>
        <taxon>Zoopagomycota</taxon>
        <taxon>Zoopagomycotina</taxon>
        <taxon>Zoopagomycetes</taxon>
        <taxon>Zoopagales</taxon>
        <taxon>Piptocephalidaceae</taxon>
        <taxon>Syncephalis</taxon>
    </lineage>
</organism>
<dbReference type="GO" id="GO:0000324">
    <property type="term" value="C:fungal-type vacuole"/>
    <property type="evidence" value="ECO:0007669"/>
    <property type="project" value="TreeGrafter"/>
</dbReference>
<dbReference type="EC" id="3.4.11.21" evidence="4"/>
<dbReference type="Proteomes" id="UP000278143">
    <property type="component" value="Unassembled WGS sequence"/>
</dbReference>
<dbReference type="GO" id="GO:0008237">
    <property type="term" value="F:metallopeptidase activity"/>
    <property type="evidence" value="ECO:0007669"/>
    <property type="project" value="UniProtKB-KW"/>
</dbReference>
<keyword evidence="6 11" id="KW-0645">Protease</keyword>
<evidence type="ECO:0000256" key="11">
    <source>
        <dbReference type="RuleBase" id="RU004386"/>
    </source>
</evidence>
<comment type="cofactor">
    <cofactor evidence="2">
        <name>Zn(2+)</name>
        <dbReference type="ChEBI" id="CHEBI:29105"/>
    </cofactor>
</comment>
<keyword evidence="13" id="KW-1185">Reference proteome</keyword>
<dbReference type="Pfam" id="PF02127">
    <property type="entry name" value="Peptidase_M18"/>
    <property type="match status" value="1"/>
</dbReference>
<evidence type="ECO:0000256" key="10">
    <source>
        <dbReference type="ARBA" id="ARBA00023049"/>
    </source>
</evidence>
<dbReference type="CDD" id="cd05658">
    <property type="entry name" value="M18_DAP"/>
    <property type="match status" value="1"/>
</dbReference>
<keyword evidence="9 11" id="KW-0862">Zinc</keyword>
<dbReference type="OrthoDB" id="9880441at2759"/>
<keyword evidence="5 11" id="KW-0031">Aminopeptidase</keyword>
<evidence type="ECO:0000313" key="13">
    <source>
        <dbReference type="Proteomes" id="UP000278143"/>
    </source>
</evidence>
<accession>A0A4P9Z852</accession>
<evidence type="ECO:0000256" key="1">
    <source>
        <dbReference type="ARBA" id="ARBA00001335"/>
    </source>
</evidence>
<evidence type="ECO:0000256" key="9">
    <source>
        <dbReference type="ARBA" id="ARBA00022833"/>
    </source>
</evidence>
<dbReference type="GO" id="GO:0006508">
    <property type="term" value="P:proteolysis"/>
    <property type="evidence" value="ECO:0007669"/>
    <property type="project" value="UniProtKB-KW"/>
</dbReference>
<protein>
    <recommendedName>
        <fullName evidence="4">aspartyl aminopeptidase</fullName>
        <ecNumber evidence="4">3.4.11.21</ecNumber>
    </recommendedName>
</protein>
<evidence type="ECO:0000256" key="3">
    <source>
        <dbReference type="ARBA" id="ARBA00008290"/>
    </source>
</evidence>
<dbReference type="SUPFAM" id="SSF53187">
    <property type="entry name" value="Zn-dependent exopeptidases"/>
    <property type="match status" value="1"/>
</dbReference>
<comment type="catalytic activity">
    <reaction evidence="1">
        <text>Release of an N-terminal aspartate or glutamate from a peptide, with a preference for aspartate.</text>
        <dbReference type="EC" id="3.4.11.21"/>
    </reaction>
</comment>
<keyword evidence="10 11" id="KW-0482">Metalloprotease</keyword>
<dbReference type="PANTHER" id="PTHR28570:SF3">
    <property type="entry name" value="ASPARTYL AMINOPEPTIDASE"/>
    <property type="match status" value="1"/>
</dbReference>
<comment type="similarity">
    <text evidence="3 11">Belongs to the peptidase M18 family.</text>
</comment>
<evidence type="ECO:0000256" key="6">
    <source>
        <dbReference type="ARBA" id="ARBA00022670"/>
    </source>
</evidence>
<evidence type="ECO:0000256" key="7">
    <source>
        <dbReference type="ARBA" id="ARBA00022723"/>
    </source>
</evidence>
<evidence type="ECO:0000313" key="12">
    <source>
        <dbReference type="EMBL" id="RKP28121.1"/>
    </source>
</evidence>
<dbReference type="AlphaFoldDB" id="A0A4P9Z852"/>
<dbReference type="PANTHER" id="PTHR28570">
    <property type="entry name" value="ASPARTYL AMINOPEPTIDASE"/>
    <property type="match status" value="1"/>
</dbReference>
<dbReference type="Gene3D" id="2.30.250.10">
    <property type="entry name" value="Aminopeptidase i, Domain 2"/>
    <property type="match status" value="1"/>
</dbReference>
<evidence type="ECO:0000256" key="5">
    <source>
        <dbReference type="ARBA" id="ARBA00022438"/>
    </source>
</evidence>
<dbReference type="FunFam" id="2.30.250.10:FF:000001">
    <property type="entry name" value="Aspartyl aminopeptidase 1"/>
    <property type="match status" value="1"/>
</dbReference>
<evidence type="ECO:0000256" key="8">
    <source>
        <dbReference type="ARBA" id="ARBA00022801"/>
    </source>
</evidence>
<keyword evidence="8 11" id="KW-0378">Hydrolase</keyword>
<dbReference type="GO" id="GO:0004177">
    <property type="term" value="F:aminopeptidase activity"/>
    <property type="evidence" value="ECO:0007669"/>
    <property type="project" value="UniProtKB-KW"/>
</dbReference>
<gene>
    <name evidence="12" type="ORF">SYNPS1DRAFT_26290</name>
</gene>
<reference evidence="13" key="1">
    <citation type="journal article" date="2018" name="Nat. Microbiol.">
        <title>Leveraging single-cell genomics to expand the fungal tree of life.</title>
        <authorList>
            <person name="Ahrendt S.R."/>
            <person name="Quandt C.A."/>
            <person name="Ciobanu D."/>
            <person name="Clum A."/>
            <person name="Salamov A."/>
            <person name="Andreopoulos B."/>
            <person name="Cheng J.F."/>
            <person name="Woyke T."/>
            <person name="Pelin A."/>
            <person name="Henrissat B."/>
            <person name="Reynolds N.K."/>
            <person name="Benny G.L."/>
            <person name="Smith M.E."/>
            <person name="James T.Y."/>
            <person name="Grigoriev I.V."/>
        </authorList>
    </citation>
    <scope>NUCLEOTIDE SEQUENCE [LARGE SCALE GENOMIC DNA]</scope>
    <source>
        <strain evidence="13">Benny S71-1</strain>
    </source>
</reference>
<evidence type="ECO:0000256" key="2">
    <source>
        <dbReference type="ARBA" id="ARBA00001947"/>
    </source>
</evidence>
<name>A0A4P9Z852_9FUNG</name>
<dbReference type="InterPro" id="IPR001948">
    <property type="entry name" value="Peptidase_M18"/>
</dbReference>
<dbReference type="InterPro" id="IPR023358">
    <property type="entry name" value="Peptidase_M18_dom2"/>
</dbReference>
<keyword evidence="7 11" id="KW-0479">Metal-binding</keyword>
<dbReference type="Gene3D" id="3.40.630.10">
    <property type="entry name" value="Zn peptidases"/>
    <property type="match status" value="1"/>
</dbReference>
<dbReference type="PRINTS" id="PR00932">
    <property type="entry name" value="AMINO1PTASE"/>
</dbReference>
<dbReference type="EMBL" id="KZ989117">
    <property type="protein sequence ID" value="RKP28121.1"/>
    <property type="molecule type" value="Genomic_DNA"/>
</dbReference>
<proteinExistence type="inferred from homology"/>
<sequence length="475" mass="52809">MASTSTAAAASATSGRVADFLRFLHHSPSPFHAVNQCRERLAKHGFVELKERDRWSISAGGRYYFTRNQSTIVAFVAGGRFKPGNGVSIVAAHTDSPCFKLKPVSKREKLDYIQVGVQLYGGGVWHSWFDRDLGLAGRVLVESEKGTYTHHLVRIDRPILRIPTLAIHLDRTVNEAFKFNKETHLTPILGMVEEQLNNTANNSDKSTTPVLEAARHHPALIKLLVEELHVDADHIRDMELCLYDIQPPTLGGATNEFVLSARLDNLFMSYCALEALLDSLEHADHVDNDENIRLVALFDNEEIGSTSAYGADSALLESTLRRLQASDHHITAFEESVQKSLLVSADMAHAVHPNYAEKHEDNHRPRINSGVVIKRNANQRYATTSATGLLLREIARQHDIPLQEFVIRNDSSCGSTIGPLLSAKLGLRTIDVGCPQLAMHSIREMGGTHDVQHAIDLFTAFFNQFAHLDKQLQVD</sequence>
<dbReference type="SUPFAM" id="SSF101821">
    <property type="entry name" value="Aminopeptidase/glucanase lid domain"/>
    <property type="match status" value="1"/>
</dbReference>
<dbReference type="GO" id="GO:0008270">
    <property type="term" value="F:zinc ion binding"/>
    <property type="evidence" value="ECO:0007669"/>
    <property type="project" value="InterPro"/>
</dbReference>
<evidence type="ECO:0000256" key="4">
    <source>
        <dbReference type="ARBA" id="ARBA00011965"/>
    </source>
</evidence>
<dbReference type="NCBIfam" id="NF002759">
    <property type="entry name" value="PRK02813.1"/>
    <property type="match status" value="1"/>
</dbReference>